<dbReference type="STRING" id="335543.Sfum_1877"/>
<dbReference type="Proteomes" id="UP000001784">
    <property type="component" value="Chromosome"/>
</dbReference>
<dbReference type="HOGENOM" id="CLU_036594_0_1_7"/>
<dbReference type="AlphaFoldDB" id="A0LJG0"/>
<dbReference type="InterPro" id="IPR009279">
    <property type="entry name" value="Portal_Mu"/>
</dbReference>
<feature type="region of interest" description="Disordered" evidence="1">
    <location>
        <begin position="405"/>
        <end position="506"/>
    </location>
</feature>
<accession>A0LJG0</accession>
<dbReference type="RefSeq" id="WP_011698732.1">
    <property type="nucleotide sequence ID" value="NC_008554.1"/>
</dbReference>
<gene>
    <name evidence="2" type="ordered locus">Sfum_1877</name>
</gene>
<name>A0LJG0_SYNFM</name>
<dbReference type="KEGG" id="sfu:Sfum_1877"/>
<evidence type="ECO:0000256" key="1">
    <source>
        <dbReference type="SAM" id="MobiDB-lite"/>
    </source>
</evidence>
<organism evidence="2 3">
    <name type="scientific">Syntrophobacter fumaroxidans (strain DSM 10017 / MPOB)</name>
    <dbReference type="NCBI Taxonomy" id="335543"/>
    <lineage>
        <taxon>Bacteria</taxon>
        <taxon>Pseudomonadati</taxon>
        <taxon>Thermodesulfobacteriota</taxon>
        <taxon>Syntrophobacteria</taxon>
        <taxon>Syntrophobacterales</taxon>
        <taxon>Syntrophobacteraceae</taxon>
        <taxon>Syntrophobacter</taxon>
    </lineage>
</organism>
<protein>
    <recommendedName>
        <fullName evidence="4">DUF935 domain-containing protein</fullName>
    </recommendedName>
</protein>
<dbReference type="OrthoDB" id="9797300at2"/>
<evidence type="ECO:0008006" key="4">
    <source>
        <dbReference type="Google" id="ProtNLM"/>
    </source>
</evidence>
<sequence length="582" mass="64164">MSVVIYDALGRPVETSATRRPDVHELAVVQVRDRWSNYPSNGLTPERLARIFREADHGDMLRQAELFEEMEEKDAHLASQFQVRKLAVQGLPWEVTPRTETARARETAAFCRDFLEGFTDFEEHVLDLLDALAKGYSTMEILWETSAGQSRIRGLRWVHPKKVTFWDSVSPRILTVEEPVRGIDPPPFKFVYHRYKARSGHDTRSGLMRVCAWMYLFKNYSIKDWVAFAEIYGMPLRIGRYEPGASRMDREALVQAVRSLGTDAAGVISKSTEIEFIETQRSSSQNVYESLARFCDAQTSKAVLGQTLTSEAGSPGGTGSYALGRVHGEVRHDLVAADCRALGKTITQQLLGPLVGFNYGWDAPVPRFGFLFEPPEDLRAAAETYRILAEMGFDLSQEHLSQRFKVPVRKPGEKPLAAPLKNPDMNGARGPGIREGAPKGDAKLRSALPPDARQPVRASALRFAPASGTLGTEPLEPSSSTESQGSSPPATANDSPAGASDPGQESVDAMADRMNRGESPLAPLFDAIFTAIEEAGSYEELLESVYAGYDTLHTARLQEALHRAVFAANLLGYLTAAEESRS</sequence>
<feature type="compositionally biased region" description="Low complexity" evidence="1">
    <location>
        <begin position="472"/>
        <end position="489"/>
    </location>
</feature>
<dbReference type="InParanoid" id="A0LJG0"/>
<dbReference type="EMBL" id="CP000478">
    <property type="protein sequence ID" value="ABK17562.1"/>
    <property type="molecule type" value="Genomic_DNA"/>
</dbReference>
<dbReference type="Pfam" id="PF06074">
    <property type="entry name" value="Portal_Mu"/>
    <property type="match status" value="1"/>
</dbReference>
<evidence type="ECO:0000313" key="3">
    <source>
        <dbReference type="Proteomes" id="UP000001784"/>
    </source>
</evidence>
<proteinExistence type="predicted"/>
<keyword evidence="3" id="KW-1185">Reference proteome</keyword>
<dbReference type="eggNOG" id="COG4383">
    <property type="taxonomic scope" value="Bacteria"/>
</dbReference>
<reference evidence="2 3" key="1">
    <citation type="submission" date="2006-10" db="EMBL/GenBank/DDBJ databases">
        <title>Complete sequence of Syntrophobacter fumaroxidans MPOB.</title>
        <authorList>
            <consortium name="US DOE Joint Genome Institute"/>
            <person name="Copeland A."/>
            <person name="Lucas S."/>
            <person name="Lapidus A."/>
            <person name="Barry K."/>
            <person name="Detter J.C."/>
            <person name="Glavina del Rio T."/>
            <person name="Hammon N."/>
            <person name="Israni S."/>
            <person name="Pitluck S."/>
            <person name="Goltsman E.G."/>
            <person name="Martinez M."/>
            <person name="Schmutz J."/>
            <person name="Larimer F."/>
            <person name="Land M."/>
            <person name="Hauser L."/>
            <person name="Kyrpides N."/>
            <person name="Kim E."/>
            <person name="Boone D.R."/>
            <person name="Brockman F."/>
            <person name="Culley D."/>
            <person name="Ferry J."/>
            <person name="Gunsalus R."/>
            <person name="McInerney M.J."/>
            <person name="Morrison M."/>
            <person name="Plugge C."/>
            <person name="Rohlin L."/>
            <person name="Scholten J."/>
            <person name="Sieber J."/>
            <person name="Stams A.J.M."/>
            <person name="Worm P."/>
            <person name="Henstra A.M."/>
            <person name="Richardson P."/>
        </authorList>
    </citation>
    <scope>NUCLEOTIDE SEQUENCE [LARGE SCALE GENOMIC DNA]</scope>
    <source>
        <strain evidence="3">DSM 10017 / MPOB</strain>
    </source>
</reference>
<evidence type="ECO:0000313" key="2">
    <source>
        <dbReference type="EMBL" id="ABK17562.1"/>
    </source>
</evidence>